<keyword evidence="1" id="KW-0808">Transferase</keyword>
<dbReference type="PANTHER" id="PTHR10937:SF14">
    <property type="entry name" value="FRUCTOSELYSINE 6-PHOSPHATE DEGLYCASE"/>
    <property type="match status" value="1"/>
</dbReference>
<dbReference type="Proteomes" id="UP000201613">
    <property type="component" value="Unassembled WGS sequence"/>
</dbReference>
<feature type="domain" description="SIS" evidence="2">
    <location>
        <begin position="27"/>
        <end position="162"/>
    </location>
</feature>
<dbReference type="SUPFAM" id="SSF53697">
    <property type="entry name" value="SIS domain"/>
    <property type="match status" value="1"/>
</dbReference>
<evidence type="ECO:0000256" key="1">
    <source>
        <dbReference type="ARBA" id="ARBA00022576"/>
    </source>
</evidence>
<dbReference type="EMBL" id="FXZK01000013">
    <property type="protein sequence ID" value="SMY09838.1"/>
    <property type="molecule type" value="Genomic_DNA"/>
</dbReference>
<keyword evidence="4" id="KW-1185">Reference proteome</keyword>
<protein>
    <submittedName>
        <fullName evidence="3">Fructosamine deglycase FrlB</fullName>
        <ecNumber evidence="3">3.5.-.-</ecNumber>
    </submittedName>
</protein>
<dbReference type="InterPro" id="IPR046348">
    <property type="entry name" value="SIS_dom_sf"/>
</dbReference>
<accession>A0A238LJP1</accession>
<dbReference type="PANTHER" id="PTHR10937">
    <property type="entry name" value="GLUCOSAMINE--FRUCTOSE-6-PHOSPHATE AMINOTRANSFERASE, ISOMERIZING"/>
    <property type="match status" value="1"/>
</dbReference>
<dbReference type="GO" id="GO:0004360">
    <property type="term" value="F:glutamine-fructose-6-phosphate transaminase (isomerizing) activity"/>
    <property type="evidence" value="ECO:0007669"/>
    <property type="project" value="TreeGrafter"/>
</dbReference>
<dbReference type="AlphaFoldDB" id="A0A238LJP1"/>
<dbReference type="OrthoDB" id="9782098at2"/>
<evidence type="ECO:0000313" key="4">
    <source>
        <dbReference type="Proteomes" id="UP000201613"/>
    </source>
</evidence>
<reference evidence="3 4" key="1">
    <citation type="submission" date="2017-05" db="EMBL/GenBank/DDBJ databases">
        <authorList>
            <person name="Song R."/>
            <person name="Chenine A.L."/>
            <person name="Ruprecht R.M."/>
        </authorList>
    </citation>
    <scope>NUCLEOTIDE SEQUENCE [LARGE SCALE GENOMIC DNA]</scope>
    <source>
        <strain evidence="3 4">CECT 8899</strain>
    </source>
</reference>
<dbReference type="PIRSF" id="PIRSF009290">
    <property type="entry name" value="FrlB"/>
    <property type="match status" value="1"/>
</dbReference>
<dbReference type="GO" id="GO:0006047">
    <property type="term" value="P:UDP-N-acetylglucosamine metabolic process"/>
    <property type="evidence" value="ECO:0007669"/>
    <property type="project" value="TreeGrafter"/>
</dbReference>
<keyword evidence="1" id="KW-0032">Aminotransferase</keyword>
<sequence>MFNFDSDRFLRIQTGAHDTARDLGALVQKLVREGADSLFFMGSGGAGILMQPAADLMARQSAMPCFNVICADIVLTGHRALGPNSIVLMPSLSGTTQESITALDYAKGQGATVITLVGHGDTPLAKAADHCFINYAADDTSCEMFYVQSLVAVLAAMQAAGERDDYERLLEELSGLPQQLLAVKQAIEPRAEALAKTIQNDDWHIITGAGSAWTEAYYYGMCILEEMQWVRTRPVHAADFFHGTLELVEKGVSVIVFMGEDEARPLAERVVQFAKDHTDRLIVLDTAEMPTTGLSPDLRAMLTPALLATTLERLSAHLEVLRNHPLETRRYYRRVAY</sequence>
<proteinExistence type="predicted"/>
<dbReference type="InterPro" id="IPR024713">
    <property type="entry name" value="Fructosamine_deglycase_FrlB"/>
</dbReference>
<dbReference type="GO" id="GO:0097367">
    <property type="term" value="F:carbohydrate derivative binding"/>
    <property type="evidence" value="ECO:0007669"/>
    <property type="project" value="InterPro"/>
</dbReference>
<gene>
    <name evidence="3" type="primary">frlB_3</name>
    <name evidence="3" type="ORF">LOM8899_04010</name>
</gene>
<dbReference type="GO" id="GO:0006002">
    <property type="term" value="P:fructose 6-phosphate metabolic process"/>
    <property type="evidence" value="ECO:0007669"/>
    <property type="project" value="TreeGrafter"/>
</dbReference>
<dbReference type="RefSeq" id="WP_093994012.1">
    <property type="nucleotide sequence ID" value="NZ_FXZK01000013.1"/>
</dbReference>
<dbReference type="EC" id="3.5.-.-" evidence="3"/>
<dbReference type="GO" id="GO:0016787">
    <property type="term" value="F:hydrolase activity"/>
    <property type="evidence" value="ECO:0007669"/>
    <property type="project" value="UniProtKB-KW"/>
</dbReference>
<dbReference type="Gene3D" id="3.40.50.10490">
    <property type="entry name" value="Glucose-6-phosphate isomerase like protein, domain 1"/>
    <property type="match status" value="2"/>
</dbReference>
<evidence type="ECO:0000259" key="2">
    <source>
        <dbReference type="PROSITE" id="PS51464"/>
    </source>
</evidence>
<name>A0A238LJP1_9RHOB</name>
<evidence type="ECO:0000313" key="3">
    <source>
        <dbReference type="EMBL" id="SMY09838.1"/>
    </source>
</evidence>
<dbReference type="GO" id="GO:0006487">
    <property type="term" value="P:protein N-linked glycosylation"/>
    <property type="evidence" value="ECO:0007669"/>
    <property type="project" value="TreeGrafter"/>
</dbReference>
<dbReference type="PROSITE" id="PS51464">
    <property type="entry name" value="SIS"/>
    <property type="match status" value="1"/>
</dbReference>
<keyword evidence="3" id="KW-0378">Hydrolase</keyword>
<organism evidence="3 4">
    <name type="scientific">Flavimaricola marinus</name>
    <dbReference type="NCBI Taxonomy" id="1819565"/>
    <lineage>
        <taxon>Bacteria</taxon>
        <taxon>Pseudomonadati</taxon>
        <taxon>Pseudomonadota</taxon>
        <taxon>Alphaproteobacteria</taxon>
        <taxon>Rhodobacterales</taxon>
        <taxon>Paracoccaceae</taxon>
        <taxon>Flavimaricola</taxon>
    </lineage>
</organism>
<dbReference type="Pfam" id="PF01380">
    <property type="entry name" value="SIS"/>
    <property type="match status" value="1"/>
</dbReference>
<dbReference type="InterPro" id="IPR001347">
    <property type="entry name" value="SIS_dom"/>
</dbReference>